<evidence type="ECO:0000256" key="2">
    <source>
        <dbReference type="ARBA" id="ARBA00005983"/>
    </source>
</evidence>
<comment type="cofactor">
    <cofactor evidence="1">
        <name>Mg(2+)</name>
        <dbReference type="ChEBI" id="CHEBI:18420"/>
    </cofactor>
</comment>
<keyword evidence="8" id="KW-1208">Phospholipid metabolism</keyword>
<gene>
    <name evidence="11" type="ORF">SAMN06295879_0485</name>
</gene>
<dbReference type="GO" id="GO:0005886">
    <property type="term" value="C:plasma membrane"/>
    <property type="evidence" value="ECO:0007669"/>
    <property type="project" value="TreeGrafter"/>
</dbReference>
<dbReference type="PANTHER" id="PTHR12358:SF106">
    <property type="entry name" value="LIPID KINASE YEGS"/>
    <property type="match status" value="1"/>
</dbReference>
<evidence type="ECO:0000259" key="10">
    <source>
        <dbReference type="PROSITE" id="PS50146"/>
    </source>
</evidence>
<comment type="similarity">
    <text evidence="2">Belongs to the diacylglycerol/lipid kinase family.</text>
</comment>
<evidence type="ECO:0000256" key="1">
    <source>
        <dbReference type="ARBA" id="ARBA00001946"/>
    </source>
</evidence>
<keyword evidence="7" id="KW-0443">Lipid metabolism</keyword>
<dbReference type="EMBL" id="FUYG01000001">
    <property type="protein sequence ID" value="SKA82506.1"/>
    <property type="molecule type" value="Genomic_DNA"/>
</dbReference>
<feature type="region of interest" description="Disordered" evidence="9">
    <location>
        <begin position="355"/>
        <end position="396"/>
    </location>
</feature>
<dbReference type="AlphaFoldDB" id="A0A1T4WYV3"/>
<dbReference type="Gene3D" id="2.60.200.40">
    <property type="match status" value="1"/>
</dbReference>
<dbReference type="InterPro" id="IPR050187">
    <property type="entry name" value="Lipid_Phosphate_FormReg"/>
</dbReference>
<dbReference type="SUPFAM" id="SSF111331">
    <property type="entry name" value="NAD kinase/diacylglycerol kinase-like"/>
    <property type="match status" value="1"/>
</dbReference>
<dbReference type="InterPro" id="IPR016064">
    <property type="entry name" value="NAD/diacylglycerol_kinase_sf"/>
</dbReference>
<name>A0A1T4WYV3_9MICO</name>
<keyword evidence="7" id="KW-0594">Phospholipid biosynthesis</keyword>
<dbReference type="InterPro" id="IPR045540">
    <property type="entry name" value="YegS/DAGK_C"/>
</dbReference>
<dbReference type="GO" id="GO:0016301">
    <property type="term" value="F:kinase activity"/>
    <property type="evidence" value="ECO:0007669"/>
    <property type="project" value="UniProtKB-KW"/>
</dbReference>
<evidence type="ECO:0000256" key="7">
    <source>
        <dbReference type="ARBA" id="ARBA00023209"/>
    </source>
</evidence>
<evidence type="ECO:0000256" key="8">
    <source>
        <dbReference type="ARBA" id="ARBA00023264"/>
    </source>
</evidence>
<dbReference type="InterPro" id="IPR017438">
    <property type="entry name" value="ATP-NAD_kinase_N"/>
</dbReference>
<sequence>MALCIGSATDALDLPAAHTLDCMSENQPTASDNQKPVAAVVYNPVKVDVDALRASVERHESPNGWGETLWFETSVEDPGQGVTKKALDAGASMVLAAGGDGTVRSVAEAVHGSDASLALLPSGTGNLLARNLDLTLNDLDHAVQTAFSGDDRAIDVGLIQVRREDSSVEKFAFVVMAGLGIDATMIANTDDELKKRVGWLAYVSAIAKALRDKNELRMRYNLDRQGNHSVRAHTIIIGNCGSLPANILLLPEAAVDDGLFDIVMLRPKGVVGWVQIIVKIVWENGVLRRTAVGRRLAGLSKEVRALNYVKGKELVVKLDRAHDIELDGDGFGTAIAFRTWVDAGALRVRIPAEVTLEEQQPEDEPEETKLPGERIDEGADAESDLFAESGEEPPSS</sequence>
<keyword evidence="4" id="KW-0547">Nucleotide-binding</keyword>
<dbReference type="PANTHER" id="PTHR12358">
    <property type="entry name" value="SPHINGOSINE KINASE"/>
    <property type="match status" value="1"/>
</dbReference>
<dbReference type="Proteomes" id="UP000189735">
    <property type="component" value="Unassembled WGS sequence"/>
</dbReference>
<evidence type="ECO:0000313" key="12">
    <source>
        <dbReference type="Proteomes" id="UP000189735"/>
    </source>
</evidence>
<reference evidence="12" key="1">
    <citation type="submission" date="2017-02" db="EMBL/GenBank/DDBJ databases">
        <authorList>
            <person name="Varghese N."/>
            <person name="Submissions S."/>
        </authorList>
    </citation>
    <scope>NUCLEOTIDE SEQUENCE [LARGE SCALE GENOMIC DNA]</scope>
    <source>
        <strain evidence="12">VKM Ac-2052</strain>
    </source>
</reference>
<feature type="compositionally biased region" description="Basic and acidic residues" evidence="9">
    <location>
        <begin position="367"/>
        <end position="377"/>
    </location>
</feature>
<feature type="compositionally biased region" description="Acidic residues" evidence="9">
    <location>
        <begin position="378"/>
        <end position="396"/>
    </location>
</feature>
<proteinExistence type="inferred from homology"/>
<keyword evidence="5 11" id="KW-0418">Kinase</keyword>
<keyword evidence="3" id="KW-0808">Transferase</keyword>
<organism evidence="11 12">
    <name type="scientific">Agreia bicolorata</name>
    <dbReference type="NCBI Taxonomy" id="110935"/>
    <lineage>
        <taxon>Bacteria</taxon>
        <taxon>Bacillati</taxon>
        <taxon>Actinomycetota</taxon>
        <taxon>Actinomycetes</taxon>
        <taxon>Micrococcales</taxon>
        <taxon>Microbacteriaceae</taxon>
        <taxon>Agreia</taxon>
    </lineage>
</organism>
<dbReference type="Gene3D" id="3.40.50.10330">
    <property type="entry name" value="Probable inorganic polyphosphate/atp-NAD kinase, domain 1"/>
    <property type="match status" value="1"/>
</dbReference>
<dbReference type="Pfam" id="PF19279">
    <property type="entry name" value="YegS_C"/>
    <property type="match status" value="1"/>
</dbReference>
<dbReference type="PROSITE" id="PS50146">
    <property type="entry name" value="DAGK"/>
    <property type="match status" value="1"/>
</dbReference>
<dbReference type="GO" id="GO:0005524">
    <property type="term" value="F:ATP binding"/>
    <property type="evidence" value="ECO:0007669"/>
    <property type="project" value="UniProtKB-KW"/>
</dbReference>
<dbReference type="Pfam" id="PF00781">
    <property type="entry name" value="DAGK_cat"/>
    <property type="match status" value="1"/>
</dbReference>
<dbReference type="InterPro" id="IPR001206">
    <property type="entry name" value="Diacylglycerol_kinase_cat_dom"/>
</dbReference>
<keyword evidence="7" id="KW-0444">Lipid biosynthesis</keyword>
<feature type="compositionally biased region" description="Acidic residues" evidence="9">
    <location>
        <begin position="355"/>
        <end position="366"/>
    </location>
</feature>
<dbReference type="GO" id="GO:0008654">
    <property type="term" value="P:phospholipid biosynthetic process"/>
    <property type="evidence" value="ECO:0007669"/>
    <property type="project" value="UniProtKB-KW"/>
</dbReference>
<keyword evidence="6" id="KW-0067">ATP-binding</keyword>
<evidence type="ECO:0000256" key="5">
    <source>
        <dbReference type="ARBA" id="ARBA00022777"/>
    </source>
</evidence>
<protein>
    <submittedName>
        <fullName evidence="11">Diacylglycerol kinase family enzyme</fullName>
    </submittedName>
</protein>
<accession>A0A1T4WYV3</accession>
<evidence type="ECO:0000256" key="3">
    <source>
        <dbReference type="ARBA" id="ARBA00022679"/>
    </source>
</evidence>
<evidence type="ECO:0000313" key="11">
    <source>
        <dbReference type="EMBL" id="SKA82506.1"/>
    </source>
</evidence>
<feature type="domain" description="DAGKc" evidence="10">
    <location>
        <begin position="33"/>
        <end position="163"/>
    </location>
</feature>
<evidence type="ECO:0000256" key="4">
    <source>
        <dbReference type="ARBA" id="ARBA00022741"/>
    </source>
</evidence>
<evidence type="ECO:0000256" key="6">
    <source>
        <dbReference type="ARBA" id="ARBA00022840"/>
    </source>
</evidence>
<evidence type="ECO:0000256" key="9">
    <source>
        <dbReference type="SAM" id="MobiDB-lite"/>
    </source>
</evidence>